<dbReference type="EMBL" id="JAJSOW010000002">
    <property type="protein sequence ID" value="KAI9197853.1"/>
    <property type="molecule type" value="Genomic_DNA"/>
</dbReference>
<accession>A0AAD5P2Q4</accession>
<reference evidence="1 2" key="1">
    <citation type="journal article" date="2022" name="Plant J.">
        <title>Strategies of tolerance reflected in two North American maple genomes.</title>
        <authorList>
            <person name="McEvoy S.L."/>
            <person name="Sezen U.U."/>
            <person name="Trouern-Trend A."/>
            <person name="McMahon S.M."/>
            <person name="Schaberg P.G."/>
            <person name="Yang J."/>
            <person name="Wegrzyn J.L."/>
            <person name="Swenson N.G."/>
        </authorList>
    </citation>
    <scope>NUCLEOTIDE SEQUENCE [LARGE SCALE GENOMIC DNA]</scope>
    <source>
        <strain evidence="1">91603</strain>
    </source>
</reference>
<name>A0AAD5P2Q4_ACENE</name>
<evidence type="ECO:0000313" key="2">
    <source>
        <dbReference type="Proteomes" id="UP001064489"/>
    </source>
</evidence>
<proteinExistence type="predicted"/>
<comment type="caution">
    <text evidence="1">The sequence shown here is derived from an EMBL/GenBank/DDBJ whole genome shotgun (WGS) entry which is preliminary data.</text>
</comment>
<evidence type="ECO:0000313" key="1">
    <source>
        <dbReference type="EMBL" id="KAI9197853.1"/>
    </source>
</evidence>
<protein>
    <submittedName>
        <fullName evidence="1">Uncharacterized protein</fullName>
    </submittedName>
</protein>
<sequence>MAENLGYLRDGLSAAQNEIYSLGKVSYHTRIAKIRLPGADAAVRHGRNLHMVSSQAMLTEFAHVFATPTVLPPMCDHDHQICLQLHHEPVGVRPYEEFFKVMMAKETRGVPFCHVGADAATGTHRRLYVEDKLGMKFTTTMENDEDENDGEDKIERQTEIQSQQWKRETQIFIIETTSFPFFFHLDAFVFFYFCNVDPDSVKRTQERLSVALLCYNMW</sequence>
<organism evidence="1 2">
    <name type="scientific">Acer negundo</name>
    <name type="common">Box elder</name>
    <dbReference type="NCBI Taxonomy" id="4023"/>
    <lineage>
        <taxon>Eukaryota</taxon>
        <taxon>Viridiplantae</taxon>
        <taxon>Streptophyta</taxon>
        <taxon>Embryophyta</taxon>
        <taxon>Tracheophyta</taxon>
        <taxon>Spermatophyta</taxon>
        <taxon>Magnoliopsida</taxon>
        <taxon>eudicotyledons</taxon>
        <taxon>Gunneridae</taxon>
        <taxon>Pentapetalae</taxon>
        <taxon>rosids</taxon>
        <taxon>malvids</taxon>
        <taxon>Sapindales</taxon>
        <taxon>Sapindaceae</taxon>
        <taxon>Hippocastanoideae</taxon>
        <taxon>Acereae</taxon>
        <taxon>Acer</taxon>
    </lineage>
</organism>
<gene>
    <name evidence="1" type="ORF">LWI28_005555</name>
</gene>
<keyword evidence="2" id="KW-1185">Reference proteome</keyword>
<dbReference type="Proteomes" id="UP001064489">
    <property type="component" value="Chromosome 13"/>
</dbReference>
<dbReference type="AlphaFoldDB" id="A0AAD5P2Q4"/>